<dbReference type="AlphaFoldDB" id="A0A4V1KGR3"/>
<dbReference type="Proteomes" id="UP000289808">
    <property type="component" value="Unassembled WGS sequence"/>
</dbReference>
<accession>A0A4V1KGR3</accession>
<reference evidence="1 2" key="1">
    <citation type="submission" date="2019-01" db="EMBL/GenBank/DDBJ databases">
        <title>The genome sequence of Lactobacillus crispatus L49.</title>
        <authorList>
            <person name="Zhong J."/>
            <person name="Zhang J."/>
        </authorList>
    </citation>
    <scope>NUCLEOTIDE SEQUENCE [LARGE SCALE GENOMIC DNA]</scope>
    <source>
        <strain evidence="1 2">L49</strain>
    </source>
</reference>
<organism evidence="1 2">
    <name type="scientific">Lactobacillus crispatus</name>
    <dbReference type="NCBI Taxonomy" id="47770"/>
    <lineage>
        <taxon>Bacteria</taxon>
        <taxon>Bacillati</taxon>
        <taxon>Bacillota</taxon>
        <taxon>Bacilli</taxon>
        <taxon>Lactobacillales</taxon>
        <taxon>Lactobacillaceae</taxon>
        <taxon>Lactobacillus</taxon>
    </lineage>
</organism>
<evidence type="ECO:0000313" key="1">
    <source>
        <dbReference type="EMBL" id="RXF59486.1"/>
    </source>
</evidence>
<protein>
    <submittedName>
        <fullName evidence="1">Uncharacterized protein</fullName>
    </submittedName>
</protein>
<evidence type="ECO:0000313" key="2">
    <source>
        <dbReference type="Proteomes" id="UP000289808"/>
    </source>
</evidence>
<sequence>MKEMKIRKRFSDELVEHLYVIVADGDYFRPGYHIVKTGVRNGLCIYEELSSAKRSYTYFKGRYPSVKLVQFDVSGTTVLEESEDNNGNV</sequence>
<comment type="caution">
    <text evidence="1">The sequence shown here is derived from an EMBL/GenBank/DDBJ whole genome shotgun (WGS) entry which is preliminary data.</text>
</comment>
<proteinExistence type="predicted"/>
<dbReference type="EMBL" id="SCLX01000007">
    <property type="protein sequence ID" value="RXF59486.1"/>
    <property type="molecule type" value="Genomic_DNA"/>
</dbReference>
<name>A0A4V1KGR3_9LACO</name>
<gene>
    <name evidence="1" type="ORF">ERD32_01945</name>
</gene>